<dbReference type="GO" id="GO:0016251">
    <property type="term" value="F:RNA polymerase II general transcription initiation factor activity"/>
    <property type="evidence" value="ECO:0007669"/>
    <property type="project" value="TreeGrafter"/>
</dbReference>
<evidence type="ECO:0000256" key="5">
    <source>
        <dbReference type="ARBA" id="ARBA00023242"/>
    </source>
</evidence>
<dbReference type="PANTHER" id="PTHR19879:SF1">
    <property type="entry name" value="CANNONBALL-RELATED"/>
    <property type="match status" value="1"/>
</dbReference>
<comment type="subcellular location">
    <subcellularLocation>
        <location evidence="1">Nucleus</location>
    </subcellularLocation>
</comment>
<feature type="repeat" description="WD" evidence="6">
    <location>
        <begin position="583"/>
        <end position="624"/>
    </location>
</feature>
<proteinExistence type="inferred from homology"/>
<dbReference type="Pfam" id="PF00400">
    <property type="entry name" value="WD40"/>
    <property type="match status" value="6"/>
</dbReference>
<feature type="region of interest" description="Disordered" evidence="7">
    <location>
        <begin position="257"/>
        <end position="281"/>
    </location>
</feature>
<dbReference type="Gene3D" id="1.25.40.500">
    <property type="entry name" value="TFIID subunit TAF5, NTD2 domain"/>
    <property type="match status" value="1"/>
</dbReference>
<feature type="repeat" description="WD" evidence="6">
    <location>
        <begin position="499"/>
        <end position="530"/>
    </location>
</feature>
<feature type="region of interest" description="Disordered" evidence="7">
    <location>
        <begin position="1"/>
        <end position="31"/>
    </location>
</feature>
<evidence type="ECO:0000256" key="3">
    <source>
        <dbReference type="ARBA" id="ARBA00022574"/>
    </source>
</evidence>
<evidence type="ECO:0000313" key="10">
    <source>
        <dbReference type="Proteomes" id="UP000800036"/>
    </source>
</evidence>
<keyword evidence="10" id="KW-1185">Reference proteome</keyword>
<dbReference type="InterPro" id="IPR037264">
    <property type="entry name" value="TFIID_NTD2_sf"/>
</dbReference>
<dbReference type="InterPro" id="IPR001680">
    <property type="entry name" value="WD40_rpt"/>
</dbReference>
<gene>
    <name evidence="9" type="ORF">BU23DRAFT_322645</name>
</gene>
<feature type="repeat" description="WD" evidence="6">
    <location>
        <begin position="541"/>
        <end position="582"/>
    </location>
</feature>
<evidence type="ECO:0000256" key="6">
    <source>
        <dbReference type="PROSITE-ProRule" id="PRU00221"/>
    </source>
</evidence>
<evidence type="ECO:0000256" key="4">
    <source>
        <dbReference type="ARBA" id="ARBA00022737"/>
    </source>
</evidence>
<dbReference type="PROSITE" id="PS50896">
    <property type="entry name" value="LISH"/>
    <property type="match status" value="1"/>
</dbReference>
<comment type="similarity">
    <text evidence="2">Belongs to the WD repeat TAF5 family.</text>
</comment>
<evidence type="ECO:0000256" key="1">
    <source>
        <dbReference type="ARBA" id="ARBA00004123"/>
    </source>
</evidence>
<dbReference type="Pfam" id="PF04494">
    <property type="entry name" value="TFIID_NTD2"/>
    <property type="match status" value="1"/>
</dbReference>
<keyword evidence="4" id="KW-0677">Repeat</keyword>
<accession>A0A6A5VJK3</accession>
<feature type="domain" description="TFIID subunit TAF5 NTD2" evidence="8">
    <location>
        <begin position="103"/>
        <end position="231"/>
    </location>
</feature>
<dbReference type="PROSITE" id="PS50082">
    <property type="entry name" value="WD_REPEATS_2"/>
    <property type="match status" value="6"/>
</dbReference>
<reference evidence="9" key="1">
    <citation type="journal article" date="2020" name="Stud. Mycol.">
        <title>101 Dothideomycetes genomes: a test case for predicting lifestyles and emergence of pathogens.</title>
        <authorList>
            <person name="Haridas S."/>
            <person name="Albert R."/>
            <person name="Binder M."/>
            <person name="Bloem J."/>
            <person name="Labutti K."/>
            <person name="Salamov A."/>
            <person name="Andreopoulos B."/>
            <person name="Baker S."/>
            <person name="Barry K."/>
            <person name="Bills G."/>
            <person name="Bluhm B."/>
            <person name="Cannon C."/>
            <person name="Castanera R."/>
            <person name="Culley D."/>
            <person name="Daum C."/>
            <person name="Ezra D."/>
            <person name="Gonzalez J."/>
            <person name="Henrissat B."/>
            <person name="Kuo A."/>
            <person name="Liang C."/>
            <person name="Lipzen A."/>
            <person name="Lutzoni F."/>
            <person name="Magnuson J."/>
            <person name="Mondo S."/>
            <person name="Nolan M."/>
            <person name="Ohm R."/>
            <person name="Pangilinan J."/>
            <person name="Park H.-J."/>
            <person name="Ramirez L."/>
            <person name="Alfaro M."/>
            <person name="Sun H."/>
            <person name="Tritt A."/>
            <person name="Yoshinaga Y."/>
            <person name="Zwiers L.-H."/>
            <person name="Turgeon B."/>
            <person name="Goodwin S."/>
            <person name="Spatafora J."/>
            <person name="Crous P."/>
            <person name="Grigoriev I."/>
        </authorList>
    </citation>
    <scope>NUCLEOTIDE SEQUENCE</scope>
    <source>
        <strain evidence="9">CBS 107.79</strain>
    </source>
</reference>
<dbReference type="Proteomes" id="UP000800036">
    <property type="component" value="Unassembled WGS sequence"/>
</dbReference>
<feature type="repeat" description="WD" evidence="6">
    <location>
        <begin position="445"/>
        <end position="491"/>
    </location>
</feature>
<evidence type="ECO:0000256" key="7">
    <source>
        <dbReference type="SAM" id="MobiDB-lite"/>
    </source>
</evidence>
<sequence length="743" mass="82138">MSACAHRNFLNVPTNGDRRPAPDNSRPYMPNVGPQTHFRPNPPAQYRTASPAVQTPVLRNYSEVLEYLSKKGYVRTEAMLRKESEPAATNGTSFPSQSAEQGGTKAIKAFELLRKYMDDILDVYKPELRKLLWPVFVYSYLDLVREYFTKDAEAFFSKYRGLFELDHSEDVKKLSNATLPVHLNTGLPKLYMDNKYRVTMTLMPFYNLIQFLESKIFEGGQALIDVVRDHLNIVTVDRATTAEKSIAAILASGQNDDELPAEDEGIPGHNPGHPLTSRHDPEADASRIRLTLGPYQQDQDLQDDVRAALQEEDAKNAPRPGQPSLVDEYEARIKREPTEDVPSREMVPLPPSLARDVSMEVQKVVEHRDRYRLEGTRTGGVGPGVSVTMYTFHNTYDSINCLDFSGDNKLVAAGMAESYIRVWAMDGSPLPSPTDNSQPASSRRLVGHSGPIYAVAFSPATVNPDPDGPSTSSQYLLSASEDKTVRLWSLDMWQCLVAYRGHDNPIWDLQWGPYGHYFLTGSNDRTARLWATDHIEPLRIYVGHENDVDCVAFHPNNLYVFTGSCDKTVRMWHTSGGNCLRLFTGHTGNVTAIACSPDGKTLASADDTGNIILWTLETGRRKKRMRGHAKGGIWSLSWSVESTVLVSCGADHTVRVWDALLETTESSSKAADGTAAAKADGAMTTKGASGAPVTGAKKNAKESGVTADQISAFPTKESPVYKVQFTRMNLVLAGGAYLPRPTR</sequence>
<dbReference type="InterPro" id="IPR015943">
    <property type="entry name" value="WD40/YVTN_repeat-like_dom_sf"/>
</dbReference>
<dbReference type="InterPro" id="IPR020472">
    <property type="entry name" value="WD40_PAC1"/>
</dbReference>
<dbReference type="CDD" id="cd08044">
    <property type="entry name" value="TAF5_NTD2"/>
    <property type="match status" value="1"/>
</dbReference>
<dbReference type="SMART" id="SM00320">
    <property type="entry name" value="WD40"/>
    <property type="match status" value="6"/>
</dbReference>
<dbReference type="InterPro" id="IPR036322">
    <property type="entry name" value="WD40_repeat_dom_sf"/>
</dbReference>
<feature type="region of interest" description="Disordered" evidence="7">
    <location>
        <begin position="677"/>
        <end position="706"/>
    </location>
</feature>
<dbReference type="AlphaFoldDB" id="A0A6A5VJK3"/>
<dbReference type="OrthoDB" id="10266330at2759"/>
<keyword evidence="3 6" id="KW-0853">WD repeat</keyword>
<feature type="repeat" description="WD" evidence="6">
    <location>
        <begin position="392"/>
        <end position="423"/>
    </location>
</feature>
<dbReference type="GO" id="GO:0006367">
    <property type="term" value="P:transcription initiation at RNA polymerase II promoter"/>
    <property type="evidence" value="ECO:0007669"/>
    <property type="project" value="TreeGrafter"/>
</dbReference>
<dbReference type="GO" id="GO:0005669">
    <property type="term" value="C:transcription factor TFIID complex"/>
    <property type="evidence" value="ECO:0007669"/>
    <property type="project" value="TreeGrafter"/>
</dbReference>
<organism evidence="9 10">
    <name type="scientific">Bimuria novae-zelandiae CBS 107.79</name>
    <dbReference type="NCBI Taxonomy" id="1447943"/>
    <lineage>
        <taxon>Eukaryota</taxon>
        <taxon>Fungi</taxon>
        <taxon>Dikarya</taxon>
        <taxon>Ascomycota</taxon>
        <taxon>Pezizomycotina</taxon>
        <taxon>Dothideomycetes</taxon>
        <taxon>Pleosporomycetidae</taxon>
        <taxon>Pleosporales</taxon>
        <taxon>Massarineae</taxon>
        <taxon>Didymosphaeriaceae</taxon>
        <taxon>Bimuria</taxon>
    </lineage>
</organism>
<dbReference type="Gene3D" id="2.130.10.10">
    <property type="entry name" value="YVTN repeat-like/Quinoprotein amine dehydrogenase"/>
    <property type="match status" value="2"/>
</dbReference>
<protein>
    <submittedName>
        <fullName evidence="9">WD40 repeat-like protein</fullName>
    </submittedName>
</protein>
<evidence type="ECO:0000259" key="8">
    <source>
        <dbReference type="Pfam" id="PF04494"/>
    </source>
</evidence>
<keyword evidence="5" id="KW-0539">Nucleus</keyword>
<dbReference type="PANTHER" id="PTHR19879">
    <property type="entry name" value="TRANSCRIPTION INITIATION FACTOR TFIID"/>
    <property type="match status" value="1"/>
</dbReference>
<dbReference type="InterPro" id="IPR007582">
    <property type="entry name" value="TFIID_NTD2"/>
</dbReference>
<dbReference type="SUPFAM" id="SSF50978">
    <property type="entry name" value="WD40 repeat-like"/>
    <property type="match status" value="1"/>
</dbReference>
<evidence type="ECO:0000313" key="9">
    <source>
        <dbReference type="EMBL" id="KAF1977185.1"/>
    </source>
</evidence>
<feature type="repeat" description="WD" evidence="6">
    <location>
        <begin position="633"/>
        <end position="658"/>
    </location>
</feature>
<dbReference type="CDD" id="cd00200">
    <property type="entry name" value="WD40"/>
    <property type="match status" value="1"/>
</dbReference>
<dbReference type="PROSITE" id="PS50294">
    <property type="entry name" value="WD_REPEATS_REGION"/>
    <property type="match status" value="4"/>
</dbReference>
<dbReference type="PRINTS" id="PR00320">
    <property type="entry name" value="GPROTEINBRPT"/>
</dbReference>
<dbReference type="SUPFAM" id="SSF160897">
    <property type="entry name" value="Taf5 N-terminal domain-like"/>
    <property type="match status" value="1"/>
</dbReference>
<name>A0A6A5VJK3_9PLEO</name>
<evidence type="ECO:0000256" key="2">
    <source>
        <dbReference type="ARBA" id="ARBA00009435"/>
    </source>
</evidence>
<feature type="compositionally biased region" description="Low complexity" evidence="7">
    <location>
        <begin position="677"/>
        <end position="688"/>
    </location>
</feature>
<dbReference type="InterPro" id="IPR006594">
    <property type="entry name" value="LisH"/>
</dbReference>
<dbReference type="EMBL" id="ML976664">
    <property type="protein sequence ID" value="KAF1977185.1"/>
    <property type="molecule type" value="Genomic_DNA"/>
</dbReference>